<dbReference type="RefSeq" id="WP_101639607.1">
    <property type="nucleotide sequence ID" value="NZ_FXZG01000041.1"/>
</dbReference>
<dbReference type="Pfam" id="PF10708">
    <property type="entry name" value="DUF2510"/>
    <property type="match status" value="1"/>
</dbReference>
<feature type="transmembrane region" description="Helical" evidence="2">
    <location>
        <begin position="78"/>
        <end position="104"/>
    </location>
</feature>
<evidence type="ECO:0000256" key="1">
    <source>
        <dbReference type="SAM" id="MobiDB-lite"/>
    </source>
</evidence>
<name>A0A2H1KSW8_BREAU</name>
<protein>
    <recommendedName>
        <fullName evidence="3">DUF2510 domain-containing protein</fullName>
    </recommendedName>
</protein>
<dbReference type="InterPro" id="IPR025557">
    <property type="entry name" value="DUF4282"/>
</dbReference>
<evidence type="ECO:0000259" key="3">
    <source>
        <dbReference type="Pfam" id="PF10708"/>
    </source>
</evidence>
<feature type="transmembrane region" description="Helical" evidence="2">
    <location>
        <begin position="110"/>
        <end position="136"/>
    </location>
</feature>
<dbReference type="InterPro" id="IPR018929">
    <property type="entry name" value="DUF2510"/>
</dbReference>
<sequence length="185" mass="20160">MNHQTLPPAGWHPDPTSEDQLRYWNGQSWTEHVHPFQSPTVTPRIQTNLANQAPGLLRTVFDFKLRSDRVATVKIARFVYVAVGLISVLLWVGIVSVAFLLGASSGMPEFAVIGILSLPIGAVLVVVLIAAVRVVLEFVLANIRTAQHTALIVEHARQASQPLSNNSPGAAIPDEDRNTEDWSTA</sequence>
<reference evidence="5" key="1">
    <citation type="submission" date="2017-03" db="EMBL/GenBank/DDBJ databases">
        <authorList>
            <person name="Monnet C."/>
        </authorList>
    </citation>
    <scope>NUCLEOTIDE SEQUENCE [LARGE SCALE GENOMIC DNA]</scope>
    <source>
        <strain evidence="5">CNRZ 920</strain>
    </source>
</reference>
<keyword evidence="2" id="KW-1133">Transmembrane helix</keyword>
<proteinExistence type="predicted"/>
<accession>A0A2H1KSW8</accession>
<dbReference type="Pfam" id="PF14110">
    <property type="entry name" value="DUF4282"/>
    <property type="match status" value="1"/>
</dbReference>
<dbReference type="EMBL" id="FXZG01000041">
    <property type="protein sequence ID" value="SMY02866.1"/>
    <property type="molecule type" value="Genomic_DNA"/>
</dbReference>
<dbReference type="AlphaFoldDB" id="A0A2H1KSW8"/>
<evidence type="ECO:0000256" key="2">
    <source>
        <dbReference type="SAM" id="Phobius"/>
    </source>
</evidence>
<dbReference type="Proteomes" id="UP000234289">
    <property type="component" value="Unassembled WGS sequence"/>
</dbReference>
<evidence type="ECO:0000313" key="5">
    <source>
        <dbReference type="Proteomes" id="UP000234289"/>
    </source>
</evidence>
<organism evidence="4 5">
    <name type="scientific">Brevibacterium aurantiacum</name>
    <dbReference type="NCBI Taxonomy" id="273384"/>
    <lineage>
        <taxon>Bacteria</taxon>
        <taxon>Bacillati</taxon>
        <taxon>Actinomycetota</taxon>
        <taxon>Actinomycetes</taxon>
        <taxon>Micrococcales</taxon>
        <taxon>Brevibacteriaceae</taxon>
        <taxon>Brevibacterium</taxon>
    </lineage>
</organism>
<keyword evidence="2" id="KW-0812">Transmembrane</keyword>
<keyword evidence="2" id="KW-0472">Membrane</keyword>
<feature type="domain" description="DUF2510" evidence="3">
    <location>
        <begin position="9"/>
        <end position="40"/>
    </location>
</feature>
<evidence type="ECO:0000313" key="4">
    <source>
        <dbReference type="EMBL" id="SMY02866.1"/>
    </source>
</evidence>
<feature type="region of interest" description="Disordered" evidence="1">
    <location>
        <begin position="161"/>
        <end position="185"/>
    </location>
</feature>
<feature type="compositionally biased region" description="Basic and acidic residues" evidence="1">
    <location>
        <begin position="174"/>
        <end position="185"/>
    </location>
</feature>
<gene>
    <name evidence="4" type="ORF">BAUR920_03575</name>
</gene>